<dbReference type="RefSeq" id="WP_189415999.1">
    <property type="nucleotide sequence ID" value="NZ_BMYZ01000001.1"/>
</dbReference>
<comment type="caution">
    <text evidence="1">The sequence shown here is derived from an EMBL/GenBank/DDBJ whole genome shotgun (WGS) entry which is preliminary data.</text>
</comment>
<accession>A0ABQ3AR21</accession>
<keyword evidence="2" id="KW-1185">Reference proteome</keyword>
<proteinExistence type="predicted"/>
<dbReference type="InterPro" id="IPR052707">
    <property type="entry name" value="OsmC_Ohr_Peroxiredoxin"/>
</dbReference>
<protein>
    <submittedName>
        <fullName evidence="1">Peroxiredoxin</fullName>
    </submittedName>
</protein>
<dbReference type="SUPFAM" id="SSF82784">
    <property type="entry name" value="OsmC-like"/>
    <property type="match status" value="1"/>
</dbReference>
<evidence type="ECO:0000313" key="2">
    <source>
        <dbReference type="Proteomes" id="UP000619761"/>
    </source>
</evidence>
<dbReference type="InterPro" id="IPR036102">
    <property type="entry name" value="OsmC/Ohrsf"/>
</dbReference>
<dbReference type="Proteomes" id="UP000619761">
    <property type="component" value="Unassembled WGS sequence"/>
</dbReference>
<dbReference type="EMBL" id="BMYZ01000001">
    <property type="protein sequence ID" value="GGY65149.1"/>
    <property type="molecule type" value="Genomic_DNA"/>
</dbReference>
<dbReference type="PANTHER" id="PTHR42830:SF2">
    <property type="entry name" value="OSMC_OHR FAMILY PROTEIN"/>
    <property type="match status" value="1"/>
</dbReference>
<dbReference type="InterPro" id="IPR003718">
    <property type="entry name" value="OsmC/Ohr_fam"/>
</dbReference>
<sequence length="157" mass="17559">MTEHTAKIIWERGDQNFLDNRYSRKHKIQFDGGLEIPASSAPSNVPVPLSDESAADPEELLIAALSNCHMLWFLAIAAKRGFRVDSYEDDAKGHMAKNEHGKLFLAQVTLNPVTAFSGEKIPTQEELEQLHHKAHEECFIANSVLTEIICKPVLHNS</sequence>
<gene>
    <name evidence="1" type="ORF">GCM10011613_06250</name>
</gene>
<dbReference type="InterPro" id="IPR015946">
    <property type="entry name" value="KH_dom-like_a/b"/>
</dbReference>
<reference evidence="2" key="1">
    <citation type="journal article" date="2019" name="Int. J. Syst. Evol. Microbiol.">
        <title>The Global Catalogue of Microorganisms (GCM) 10K type strain sequencing project: providing services to taxonomists for standard genome sequencing and annotation.</title>
        <authorList>
            <consortium name="The Broad Institute Genomics Platform"/>
            <consortium name="The Broad Institute Genome Sequencing Center for Infectious Disease"/>
            <person name="Wu L."/>
            <person name="Ma J."/>
        </authorList>
    </citation>
    <scope>NUCLEOTIDE SEQUENCE [LARGE SCALE GENOMIC DNA]</scope>
    <source>
        <strain evidence="2">KCTC 32239</strain>
    </source>
</reference>
<dbReference type="Pfam" id="PF02566">
    <property type="entry name" value="OsmC"/>
    <property type="match status" value="1"/>
</dbReference>
<dbReference type="PANTHER" id="PTHR42830">
    <property type="entry name" value="OSMOTICALLY INDUCIBLE FAMILY PROTEIN"/>
    <property type="match status" value="1"/>
</dbReference>
<name>A0ABQ3AR21_9GAMM</name>
<dbReference type="Gene3D" id="3.30.300.20">
    <property type="match status" value="1"/>
</dbReference>
<evidence type="ECO:0000313" key="1">
    <source>
        <dbReference type="EMBL" id="GGY65149.1"/>
    </source>
</evidence>
<organism evidence="1 2">
    <name type="scientific">Cellvibrio zantedeschiae</name>
    <dbReference type="NCBI Taxonomy" id="1237077"/>
    <lineage>
        <taxon>Bacteria</taxon>
        <taxon>Pseudomonadati</taxon>
        <taxon>Pseudomonadota</taxon>
        <taxon>Gammaproteobacteria</taxon>
        <taxon>Cellvibrionales</taxon>
        <taxon>Cellvibrionaceae</taxon>
        <taxon>Cellvibrio</taxon>
    </lineage>
</organism>